<keyword evidence="2" id="KW-0732">Signal</keyword>
<keyword evidence="1" id="KW-1133">Transmembrane helix</keyword>
<keyword evidence="1" id="KW-0472">Membrane</keyword>
<dbReference type="Proteomes" id="UP000058074">
    <property type="component" value="Chromosome"/>
</dbReference>
<evidence type="ECO:0000256" key="1">
    <source>
        <dbReference type="SAM" id="Phobius"/>
    </source>
</evidence>
<gene>
    <name evidence="3" type="ORF">AN936_06640</name>
</gene>
<sequence length="79" mass="7890">MNLLGKAAISVAAISMMAAPVAASATTAFDNARATSAVDGQNEFGGKSSWLIGLAGLIAGIIVIGFVVDDNKKNDPVSP</sequence>
<proteinExistence type="predicted"/>
<feature type="chain" id="PRO_5006039033" evidence="2">
    <location>
        <begin position="26"/>
        <end position="79"/>
    </location>
</feature>
<dbReference type="RefSeq" id="WP_054587437.1">
    <property type="nucleotide sequence ID" value="NZ_CP012700.1"/>
</dbReference>
<protein>
    <submittedName>
        <fullName evidence="3">Uncharacterized protein</fullName>
    </submittedName>
</protein>
<keyword evidence="1" id="KW-0812">Transmembrane</keyword>
<evidence type="ECO:0000313" key="4">
    <source>
        <dbReference type="Proteomes" id="UP000058074"/>
    </source>
</evidence>
<dbReference type="PATRIC" id="fig|33050.5.peg.1381"/>
<dbReference type="EMBL" id="CP012700">
    <property type="protein sequence ID" value="ALH80052.1"/>
    <property type="molecule type" value="Genomic_DNA"/>
</dbReference>
<organism evidence="3 4">
    <name type="scientific">Sphingopyxis macrogoltabida</name>
    <name type="common">Sphingomonas macrogoltabidus</name>
    <dbReference type="NCBI Taxonomy" id="33050"/>
    <lineage>
        <taxon>Bacteria</taxon>
        <taxon>Pseudomonadati</taxon>
        <taxon>Pseudomonadota</taxon>
        <taxon>Alphaproteobacteria</taxon>
        <taxon>Sphingomonadales</taxon>
        <taxon>Sphingomonadaceae</taxon>
        <taxon>Sphingopyxis</taxon>
    </lineage>
</organism>
<evidence type="ECO:0000313" key="3">
    <source>
        <dbReference type="EMBL" id="ALH80052.1"/>
    </source>
</evidence>
<name>A0A0N9UTK4_SPHMC</name>
<evidence type="ECO:0000256" key="2">
    <source>
        <dbReference type="SAM" id="SignalP"/>
    </source>
</evidence>
<feature type="transmembrane region" description="Helical" evidence="1">
    <location>
        <begin position="48"/>
        <end position="68"/>
    </location>
</feature>
<reference evidence="3 4" key="1">
    <citation type="journal article" date="2015" name="Genome Announc.">
        <title>Complete Genome Sequence of Polypropylene Glycol- and Polyethylene Glycol-Degrading Sphingopyxis macrogoltabida Strain EY-1.</title>
        <authorList>
            <person name="Ohtsubo Y."/>
            <person name="Nagata Y."/>
            <person name="Numata M."/>
            <person name="Tsuchikane K."/>
            <person name="Hosoyama A."/>
            <person name="Yamazoe A."/>
            <person name="Tsuda M."/>
            <person name="Fujita N."/>
            <person name="Kawai F."/>
        </authorList>
    </citation>
    <scope>NUCLEOTIDE SEQUENCE [LARGE SCALE GENOMIC DNA]</scope>
    <source>
        <strain evidence="3 4">EY-1</strain>
    </source>
</reference>
<accession>A0A0N9UTK4</accession>
<feature type="signal peptide" evidence="2">
    <location>
        <begin position="1"/>
        <end position="25"/>
    </location>
</feature>
<dbReference type="KEGG" id="smag:AN936_06640"/>
<dbReference type="AlphaFoldDB" id="A0A0N9UTK4"/>